<dbReference type="Proteomes" id="UP000078237">
    <property type="component" value="Unassembled WGS sequence"/>
</dbReference>
<evidence type="ECO:0000313" key="2">
    <source>
        <dbReference type="EMBL" id="KXX82368.1"/>
    </source>
</evidence>
<gene>
    <name evidence="2" type="ORF">MMYC01_201281</name>
</gene>
<evidence type="ECO:0000259" key="1">
    <source>
        <dbReference type="Pfam" id="PF20516"/>
    </source>
</evidence>
<reference evidence="2 3" key="1">
    <citation type="journal article" date="2016" name="Genome Announc.">
        <title>Genome Sequence of Madurella mycetomatis mm55, Isolated from a Human Mycetoma Case in Sudan.</title>
        <authorList>
            <person name="Smit S."/>
            <person name="Derks M.F."/>
            <person name="Bervoets S."/>
            <person name="Fahal A."/>
            <person name="van Leeuwen W."/>
            <person name="van Belkum A."/>
            <person name="van de Sande W.W."/>
        </authorList>
    </citation>
    <scope>NUCLEOTIDE SEQUENCE [LARGE SCALE GENOMIC DNA]</scope>
    <source>
        <strain evidence="3">mm55</strain>
    </source>
</reference>
<dbReference type="EMBL" id="LCTW02000016">
    <property type="protein sequence ID" value="KXX82368.1"/>
    <property type="molecule type" value="Genomic_DNA"/>
</dbReference>
<organism evidence="2 3">
    <name type="scientific">Madurella mycetomatis</name>
    <dbReference type="NCBI Taxonomy" id="100816"/>
    <lineage>
        <taxon>Eukaryota</taxon>
        <taxon>Fungi</taxon>
        <taxon>Dikarya</taxon>
        <taxon>Ascomycota</taxon>
        <taxon>Pezizomycotina</taxon>
        <taxon>Sordariomycetes</taxon>
        <taxon>Sordariomycetidae</taxon>
        <taxon>Sordariales</taxon>
        <taxon>Sordariales incertae sedis</taxon>
        <taxon>Madurella</taxon>
    </lineage>
</organism>
<dbReference type="InterPro" id="IPR046797">
    <property type="entry name" value="PDDEXK_12"/>
</dbReference>
<name>A0A175WF18_9PEZI</name>
<accession>A0A175WF18</accession>
<dbReference type="VEuPathDB" id="FungiDB:MMYC01_201281"/>
<comment type="caution">
    <text evidence="2">The sequence shown here is derived from an EMBL/GenBank/DDBJ whole genome shotgun (WGS) entry which is preliminary data.</text>
</comment>
<feature type="domain" description="PD-(D/E)XK nuclease-like" evidence="1">
    <location>
        <begin position="5"/>
        <end position="130"/>
    </location>
</feature>
<keyword evidence="3" id="KW-1185">Reference proteome</keyword>
<proteinExistence type="predicted"/>
<sequence>MDRDEALNILRQVESIKNATRQSHLWNRSGAAWNLLVHWPMFQLALSSIQDVMPELITTAQILPAFLPKTGAAPLTNNSDISATTSQGKMVDFALLLMPPSGSPLNMRAVSQSAYGPLRLYSTPVAIKSSGDTEEAKV</sequence>
<evidence type="ECO:0000313" key="3">
    <source>
        <dbReference type="Proteomes" id="UP000078237"/>
    </source>
</evidence>
<dbReference type="OrthoDB" id="4161186at2759"/>
<dbReference type="Pfam" id="PF20516">
    <property type="entry name" value="PDDEXK_12"/>
    <property type="match status" value="1"/>
</dbReference>
<protein>
    <recommendedName>
        <fullName evidence="1">PD-(D/E)XK nuclease-like domain-containing protein</fullName>
    </recommendedName>
</protein>
<dbReference type="STRING" id="100816.A0A175WF18"/>
<dbReference type="AlphaFoldDB" id="A0A175WF18"/>